<dbReference type="Proteomes" id="UP001212997">
    <property type="component" value="Unassembled WGS sequence"/>
</dbReference>
<evidence type="ECO:0008006" key="11">
    <source>
        <dbReference type="Google" id="ProtNLM"/>
    </source>
</evidence>
<keyword evidence="7" id="KW-0503">Monooxygenase</keyword>
<dbReference type="GO" id="GO:0004497">
    <property type="term" value="F:monooxygenase activity"/>
    <property type="evidence" value="ECO:0007669"/>
    <property type="project" value="UniProtKB-KW"/>
</dbReference>
<gene>
    <name evidence="9" type="ORF">NLI96_g9660</name>
</gene>
<comment type="similarity">
    <text evidence="2 7">Belongs to the cytochrome P450 family.</text>
</comment>
<name>A0AAD5UV18_9APHY</name>
<feature type="transmembrane region" description="Helical" evidence="8">
    <location>
        <begin position="7"/>
        <end position="26"/>
    </location>
</feature>
<evidence type="ECO:0000256" key="7">
    <source>
        <dbReference type="RuleBase" id="RU000461"/>
    </source>
</evidence>
<dbReference type="PROSITE" id="PS00086">
    <property type="entry name" value="CYTOCHROME_P450"/>
    <property type="match status" value="1"/>
</dbReference>
<evidence type="ECO:0000256" key="1">
    <source>
        <dbReference type="ARBA" id="ARBA00001971"/>
    </source>
</evidence>
<dbReference type="EMBL" id="JANAWD010000500">
    <property type="protein sequence ID" value="KAJ3478571.1"/>
    <property type="molecule type" value="Genomic_DNA"/>
</dbReference>
<evidence type="ECO:0000256" key="3">
    <source>
        <dbReference type="ARBA" id="ARBA00022723"/>
    </source>
</evidence>
<feature type="binding site" description="axial binding residue" evidence="6">
    <location>
        <position position="408"/>
    </location>
    <ligand>
        <name>heme</name>
        <dbReference type="ChEBI" id="CHEBI:30413"/>
    </ligand>
    <ligandPart>
        <name>Fe</name>
        <dbReference type="ChEBI" id="CHEBI:18248"/>
    </ligandPart>
</feature>
<keyword evidence="8" id="KW-0812">Transmembrane</keyword>
<dbReference type="AlphaFoldDB" id="A0AAD5UV18"/>
<dbReference type="PANTHER" id="PTHR46206">
    <property type="entry name" value="CYTOCHROME P450"/>
    <property type="match status" value="1"/>
</dbReference>
<dbReference type="GO" id="GO:0016705">
    <property type="term" value="F:oxidoreductase activity, acting on paired donors, with incorporation or reduction of molecular oxygen"/>
    <property type="evidence" value="ECO:0007669"/>
    <property type="project" value="InterPro"/>
</dbReference>
<keyword evidence="6 7" id="KW-0349">Heme</keyword>
<keyword evidence="4 7" id="KW-0560">Oxidoreductase</keyword>
<comment type="cofactor">
    <cofactor evidence="1 6">
        <name>heme</name>
        <dbReference type="ChEBI" id="CHEBI:30413"/>
    </cofactor>
</comment>
<accession>A0AAD5UV18</accession>
<proteinExistence type="inferred from homology"/>
<keyword evidence="3 6" id="KW-0479">Metal-binding</keyword>
<keyword evidence="5 6" id="KW-0408">Iron</keyword>
<dbReference type="Gene3D" id="1.10.630.10">
    <property type="entry name" value="Cytochrome P450"/>
    <property type="match status" value="1"/>
</dbReference>
<sequence>MSSDPPSVIYTLLALGVAVYVVNWIWPSKHSLPKIPAIGPTAPLVSYYGALKFMFQGREMMQEGYNKYKGSVFKLPQLFRWHVIVTAPKLVDELRRAGDEELNFLDAGIQSDFTMGTAISNNPYHVPIIRSQLTRNLSTLFSDIRDELSTAFIDLIPPTDVDESDGIADSHANRVQNEQSDLRGSTRLLVALFLTNISANINRGIKHLGPIIKERREKMAEYGDDWEGKPNDMLMWIMEAAEGAEQEVPAIVQRILAINFAAIHTSSMSFAHALYHLAQNPQYILPLREEVEKVVAEEGWTKNAMQKMRKVDSFLRECQRHHSLGLISMTRKAVKDFRFSDGTVIPAGGFVSAASMTIHHDNEYYSDPEVFDPWRFADLREEEGEGLKHQMVSTSLEYIPFGHGKHACPGRFFAANELKGMLAHLVMTYDVMLPPEQEGVPNTLSFEFNYVPNPSVEILFRKRR</sequence>
<evidence type="ECO:0000256" key="2">
    <source>
        <dbReference type="ARBA" id="ARBA00010617"/>
    </source>
</evidence>
<dbReference type="Pfam" id="PF00067">
    <property type="entry name" value="p450"/>
    <property type="match status" value="1"/>
</dbReference>
<dbReference type="PRINTS" id="PR00465">
    <property type="entry name" value="EP450IV"/>
</dbReference>
<evidence type="ECO:0000256" key="6">
    <source>
        <dbReference type="PIRSR" id="PIRSR602403-1"/>
    </source>
</evidence>
<keyword evidence="8" id="KW-1133">Transmembrane helix</keyword>
<dbReference type="InterPro" id="IPR036396">
    <property type="entry name" value="Cyt_P450_sf"/>
</dbReference>
<dbReference type="InterPro" id="IPR017972">
    <property type="entry name" value="Cyt_P450_CS"/>
</dbReference>
<dbReference type="CDD" id="cd11041">
    <property type="entry name" value="CYP503A1-like"/>
    <property type="match status" value="1"/>
</dbReference>
<protein>
    <recommendedName>
        <fullName evidence="11">Cytochrome P450</fullName>
    </recommendedName>
</protein>
<organism evidence="9 10">
    <name type="scientific">Meripilus lineatus</name>
    <dbReference type="NCBI Taxonomy" id="2056292"/>
    <lineage>
        <taxon>Eukaryota</taxon>
        <taxon>Fungi</taxon>
        <taxon>Dikarya</taxon>
        <taxon>Basidiomycota</taxon>
        <taxon>Agaricomycotina</taxon>
        <taxon>Agaricomycetes</taxon>
        <taxon>Polyporales</taxon>
        <taxon>Meripilaceae</taxon>
        <taxon>Meripilus</taxon>
    </lineage>
</organism>
<keyword evidence="10" id="KW-1185">Reference proteome</keyword>
<evidence type="ECO:0000256" key="8">
    <source>
        <dbReference type="SAM" id="Phobius"/>
    </source>
</evidence>
<dbReference type="GO" id="GO:0005506">
    <property type="term" value="F:iron ion binding"/>
    <property type="evidence" value="ECO:0007669"/>
    <property type="project" value="InterPro"/>
</dbReference>
<dbReference type="SUPFAM" id="SSF48264">
    <property type="entry name" value="Cytochrome P450"/>
    <property type="match status" value="1"/>
</dbReference>
<evidence type="ECO:0000256" key="5">
    <source>
        <dbReference type="ARBA" id="ARBA00023004"/>
    </source>
</evidence>
<comment type="caution">
    <text evidence="9">The sequence shown here is derived from an EMBL/GenBank/DDBJ whole genome shotgun (WGS) entry which is preliminary data.</text>
</comment>
<dbReference type="GO" id="GO:0020037">
    <property type="term" value="F:heme binding"/>
    <property type="evidence" value="ECO:0007669"/>
    <property type="project" value="InterPro"/>
</dbReference>
<evidence type="ECO:0000256" key="4">
    <source>
        <dbReference type="ARBA" id="ARBA00023002"/>
    </source>
</evidence>
<dbReference type="InterPro" id="IPR001128">
    <property type="entry name" value="Cyt_P450"/>
</dbReference>
<keyword evidence="8" id="KW-0472">Membrane</keyword>
<reference evidence="9" key="1">
    <citation type="submission" date="2022-07" db="EMBL/GenBank/DDBJ databases">
        <title>Genome Sequence of Physisporinus lineatus.</title>
        <authorList>
            <person name="Buettner E."/>
        </authorList>
    </citation>
    <scope>NUCLEOTIDE SEQUENCE</scope>
    <source>
        <strain evidence="9">VT162</strain>
    </source>
</reference>
<evidence type="ECO:0000313" key="10">
    <source>
        <dbReference type="Proteomes" id="UP001212997"/>
    </source>
</evidence>
<dbReference type="InterPro" id="IPR002403">
    <property type="entry name" value="Cyt_P450_E_grp-IV"/>
</dbReference>
<evidence type="ECO:0000313" key="9">
    <source>
        <dbReference type="EMBL" id="KAJ3478571.1"/>
    </source>
</evidence>